<evidence type="ECO:0000313" key="3">
    <source>
        <dbReference type="EnsemblMetazoa" id="CapteP209441"/>
    </source>
</evidence>
<keyword evidence="1" id="KW-0472">Membrane</keyword>
<proteinExistence type="predicted"/>
<keyword evidence="4" id="KW-1185">Reference proteome</keyword>
<reference evidence="4" key="1">
    <citation type="submission" date="2012-12" db="EMBL/GenBank/DDBJ databases">
        <authorList>
            <person name="Hellsten U."/>
            <person name="Grimwood J."/>
            <person name="Chapman J.A."/>
            <person name="Shapiro H."/>
            <person name="Aerts A."/>
            <person name="Otillar R.P."/>
            <person name="Terry A.Y."/>
            <person name="Boore J.L."/>
            <person name="Simakov O."/>
            <person name="Marletaz F."/>
            <person name="Cho S.-J."/>
            <person name="Edsinger-Gonzales E."/>
            <person name="Havlak P."/>
            <person name="Kuo D.-H."/>
            <person name="Larsson T."/>
            <person name="Lv J."/>
            <person name="Arendt D."/>
            <person name="Savage R."/>
            <person name="Osoegawa K."/>
            <person name="de Jong P."/>
            <person name="Lindberg D.R."/>
            <person name="Seaver E.C."/>
            <person name="Weisblat D.A."/>
            <person name="Putnam N.H."/>
            <person name="Grigoriev I.V."/>
            <person name="Rokhsar D.S."/>
        </authorList>
    </citation>
    <scope>NUCLEOTIDE SEQUENCE</scope>
    <source>
        <strain evidence="4">I ESC-2004</strain>
    </source>
</reference>
<keyword evidence="1" id="KW-1133">Transmembrane helix</keyword>
<evidence type="ECO:0000256" key="1">
    <source>
        <dbReference type="SAM" id="Phobius"/>
    </source>
</evidence>
<feature type="transmembrane region" description="Helical" evidence="1">
    <location>
        <begin position="28"/>
        <end position="46"/>
    </location>
</feature>
<dbReference type="EnsemblMetazoa" id="CapteT209441">
    <property type="protein sequence ID" value="CapteP209441"/>
    <property type="gene ID" value="CapteG209441"/>
</dbReference>
<protein>
    <submittedName>
        <fullName evidence="2 3">Uncharacterized protein</fullName>
    </submittedName>
</protein>
<reference evidence="3" key="3">
    <citation type="submission" date="2015-06" db="UniProtKB">
        <authorList>
            <consortium name="EnsemblMetazoa"/>
        </authorList>
    </citation>
    <scope>IDENTIFICATION</scope>
</reference>
<keyword evidence="1" id="KW-0812">Transmembrane</keyword>
<gene>
    <name evidence="2" type="ORF">CAPTEDRAFT_209441</name>
</gene>
<dbReference type="EMBL" id="KB299905">
    <property type="protein sequence ID" value="ELU07441.1"/>
    <property type="molecule type" value="Genomic_DNA"/>
</dbReference>
<organism evidence="2">
    <name type="scientific">Capitella teleta</name>
    <name type="common">Polychaete worm</name>
    <dbReference type="NCBI Taxonomy" id="283909"/>
    <lineage>
        <taxon>Eukaryota</taxon>
        <taxon>Metazoa</taxon>
        <taxon>Spiralia</taxon>
        <taxon>Lophotrochozoa</taxon>
        <taxon>Annelida</taxon>
        <taxon>Polychaeta</taxon>
        <taxon>Sedentaria</taxon>
        <taxon>Scolecida</taxon>
        <taxon>Capitellidae</taxon>
        <taxon>Capitella</taxon>
    </lineage>
</organism>
<sequence>MKSVVGIFGTDYLFCISYLACYKSPRRLNVIFVVIGLLLTQLAQGCKKKAKRPNQVEAAKKRLKEYKPAVQNGCQCYKDCVKRKGCFSVDSKYGAGTCTGDCQTECHCY</sequence>
<dbReference type="HOGENOM" id="CLU_2186427_0_0_1"/>
<name>R7UVM3_CAPTE</name>
<dbReference type="AlphaFoldDB" id="R7UVM3"/>
<accession>R7UVM3</accession>
<dbReference type="Proteomes" id="UP000014760">
    <property type="component" value="Unassembled WGS sequence"/>
</dbReference>
<evidence type="ECO:0000313" key="2">
    <source>
        <dbReference type="EMBL" id="ELU07441.1"/>
    </source>
</evidence>
<dbReference type="EMBL" id="AMQN01007073">
    <property type="status" value="NOT_ANNOTATED_CDS"/>
    <property type="molecule type" value="Genomic_DNA"/>
</dbReference>
<evidence type="ECO:0000313" key="4">
    <source>
        <dbReference type="Proteomes" id="UP000014760"/>
    </source>
</evidence>
<reference evidence="2 4" key="2">
    <citation type="journal article" date="2013" name="Nature">
        <title>Insights into bilaterian evolution from three spiralian genomes.</title>
        <authorList>
            <person name="Simakov O."/>
            <person name="Marletaz F."/>
            <person name="Cho S.J."/>
            <person name="Edsinger-Gonzales E."/>
            <person name="Havlak P."/>
            <person name="Hellsten U."/>
            <person name="Kuo D.H."/>
            <person name="Larsson T."/>
            <person name="Lv J."/>
            <person name="Arendt D."/>
            <person name="Savage R."/>
            <person name="Osoegawa K."/>
            <person name="de Jong P."/>
            <person name="Grimwood J."/>
            <person name="Chapman J.A."/>
            <person name="Shapiro H."/>
            <person name="Aerts A."/>
            <person name="Otillar R.P."/>
            <person name="Terry A.Y."/>
            <person name="Boore J.L."/>
            <person name="Grigoriev I.V."/>
            <person name="Lindberg D.R."/>
            <person name="Seaver E.C."/>
            <person name="Weisblat D.A."/>
            <person name="Putnam N.H."/>
            <person name="Rokhsar D.S."/>
        </authorList>
    </citation>
    <scope>NUCLEOTIDE SEQUENCE</scope>
    <source>
        <strain evidence="2 4">I ESC-2004</strain>
    </source>
</reference>